<evidence type="ECO:0000256" key="2">
    <source>
        <dbReference type="ARBA" id="ARBA00008642"/>
    </source>
</evidence>
<keyword evidence="3" id="KW-0963">Cytoplasm</keyword>
<keyword evidence="8" id="KW-0275">Fatty acid biosynthesis</keyword>
<dbReference type="RefSeq" id="WP_106177212.1">
    <property type="nucleotide sequence ID" value="NZ_PVNH01000002.1"/>
</dbReference>
<dbReference type="PANTHER" id="PTHR34069">
    <property type="entry name" value="3-OXOACYL-[ACYL-CARRIER-PROTEIN] SYNTHASE 3"/>
    <property type="match status" value="1"/>
</dbReference>
<accession>A0A2T0M0G8</accession>
<dbReference type="Pfam" id="PF08545">
    <property type="entry name" value="ACP_syn_III"/>
    <property type="match status" value="1"/>
</dbReference>
<evidence type="ECO:0000256" key="5">
    <source>
        <dbReference type="ARBA" id="ARBA00022679"/>
    </source>
</evidence>
<dbReference type="GO" id="GO:0006633">
    <property type="term" value="P:fatty acid biosynthetic process"/>
    <property type="evidence" value="ECO:0007669"/>
    <property type="project" value="UniProtKB-KW"/>
</dbReference>
<dbReference type="InterPro" id="IPR013747">
    <property type="entry name" value="ACP_syn_III_C"/>
</dbReference>
<keyword evidence="6" id="KW-0276">Fatty acid metabolism</keyword>
<evidence type="ECO:0000256" key="9">
    <source>
        <dbReference type="ARBA" id="ARBA00023315"/>
    </source>
</evidence>
<dbReference type="PANTHER" id="PTHR34069:SF2">
    <property type="entry name" value="BETA-KETOACYL-[ACYL-CARRIER-PROTEIN] SYNTHASE III"/>
    <property type="match status" value="1"/>
</dbReference>
<reference evidence="12 13" key="1">
    <citation type="submission" date="2018-03" db="EMBL/GenBank/DDBJ databases">
        <title>Genomic Encyclopedia of Type Strains, Phase III (KMG-III): the genomes of soil and plant-associated and newly described type strains.</title>
        <authorList>
            <person name="Whitman W."/>
        </authorList>
    </citation>
    <scope>NUCLEOTIDE SEQUENCE [LARGE SCALE GENOMIC DNA]</scope>
    <source>
        <strain evidence="12 13">CGMCC 4.7125</strain>
    </source>
</reference>
<comment type="pathway">
    <text evidence="1">Lipid metabolism.</text>
</comment>
<evidence type="ECO:0000313" key="12">
    <source>
        <dbReference type="EMBL" id="PRX50094.1"/>
    </source>
</evidence>
<feature type="domain" description="Beta-ketoacyl-[acyl-carrier-protein] synthase III C-terminal" evidence="10">
    <location>
        <begin position="239"/>
        <end position="326"/>
    </location>
</feature>
<evidence type="ECO:0000313" key="13">
    <source>
        <dbReference type="Proteomes" id="UP000238362"/>
    </source>
</evidence>
<comment type="similarity">
    <text evidence="2">Belongs to the thiolase-like superfamily. FabH family.</text>
</comment>
<sequence>MSIGILGTGSYLPPAVLSSIELGERLGVGEEWIVRRTKIRERRVAGPDEATSDLAARAAEFALASAGLCPLDIDLIVVATSTPDQPIPATASMVQAQLGAFQAAAYDVDAVCTGFLYALVSTHALLQARPTPARALVIGADIYSRILDYDDRRTCVLFGDGAGAVVLGPVNPGSGLLSSVLASDGTMADYVQIPAGGSRTPTSVTTVKSRQHYFTMRGREVRELATKVLPRTADEVSAAIGVNVTDIDLLVPHQANGVLLDELSQALDMDGERMHRTVERYGNTGAASVPITLDEAVRHGKLHSDDLVLLLAIGGGMTWGGVALRWSRTANLDAA</sequence>
<gene>
    <name evidence="12" type="ORF">B0I33_102212</name>
</gene>
<protein>
    <submittedName>
        <fullName evidence="12">3-oxoacyl-[acyl-carrier-protein] synthase III</fullName>
    </submittedName>
</protein>
<name>A0A2T0M0G8_9PSEU</name>
<evidence type="ECO:0000259" key="11">
    <source>
        <dbReference type="Pfam" id="PF08545"/>
    </source>
</evidence>
<dbReference type="SUPFAM" id="SSF53901">
    <property type="entry name" value="Thiolase-like"/>
    <property type="match status" value="1"/>
</dbReference>
<evidence type="ECO:0000256" key="6">
    <source>
        <dbReference type="ARBA" id="ARBA00022832"/>
    </source>
</evidence>
<dbReference type="NCBIfam" id="TIGR00747">
    <property type="entry name" value="fabH"/>
    <property type="match status" value="1"/>
</dbReference>
<dbReference type="OrthoDB" id="9815506at2"/>
<evidence type="ECO:0000259" key="10">
    <source>
        <dbReference type="Pfam" id="PF08541"/>
    </source>
</evidence>
<evidence type="ECO:0000256" key="1">
    <source>
        <dbReference type="ARBA" id="ARBA00005189"/>
    </source>
</evidence>
<keyword evidence="7" id="KW-0443">Lipid metabolism</keyword>
<evidence type="ECO:0000256" key="8">
    <source>
        <dbReference type="ARBA" id="ARBA00023160"/>
    </source>
</evidence>
<dbReference type="AlphaFoldDB" id="A0A2T0M0G8"/>
<evidence type="ECO:0000256" key="3">
    <source>
        <dbReference type="ARBA" id="ARBA00022490"/>
    </source>
</evidence>
<organism evidence="12 13">
    <name type="scientific">Prauserella shujinwangii</name>
    <dbReference type="NCBI Taxonomy" id="1453103"/>
    <lineage>
        <taxon>Bacteria</taxon>
        <taxon>Bacillati</taxon>
        <taxon>Actinomycetota</taxon>
        <taxon>Actinomycetes</taxon>
        <taxon>Pseudonocardiales</taxon>
        <taxon>Pseudonocardiaceae</taxon>
        <taxon>Prauserella</taxon>
    </lineage>
</organism>
<dbReference type="GO" id="GO:0004315">
    <property type="term" value="F:3-oxoacyl-[acyl-carrier-protein] synthase activity"/>
    <property type="evidence" value="ECO:0007669"/>
    <property type="project" value="InterPro"/>
</dbReference>
<dbReference type="Pfam" id="PF08541">
    <property type="entry name" value="ACP_syn_III_C"/>
    <property type="match status" value="1"/>
</dbReference>
<dbReference type="Gene3D" id="3.40.47.10">
    <property type="match status" value="1"/>
</dbReference>
<keyword evidence="4" id="KW-0444">Lipid biosynthesis</keyword>
<dbReference type="InterPro" id="IPR016039">
    <property type="entry name" value="Thiolase-like"/>
</dbReference>
<dbReference type="CDD" id="cd00830">
    <property type="entry name" value="KAS_III"/>
    <property type="match status" value="1"/>
</dbReference>
<dbReference type="NCBIfam" id="NF006829">
    <property type="entry name" value="PRK09352.1"/>
    <property type="match status" value="1"/>
</dbReference>
<proteinExistence type="inferred from homology"/>
<dbReference type="InterPro" id="IPR013751">
    <property type="entry name" value="ACP_syn_III_N"/>
</dbReference>
<evidence type="ECO:0000256" key="7">
    <source>
        <dbReference type="ARBA" id="ARBA00023098"/>
    </source>
</evidence>
<keyword evidence="9" id="KW-0012">Acyltransferase</keyword>
<evidence type="ECO:0000256" key="4">
    <source>
        <dbReference type="ARBA" id="ARBA00022516"/>
    </source>
</evidence>
<dbReference type="InterPro" id="IPR004655">
    <property type="entry name" value="FabH"/>
</dbReference>
<keyword evidence="13" id="KW-1185">Reference proteome</keyword>
<keyword evidence="5" id="KW-0808">Transferase</keyword>
<dbReference type="EMBL" id="PVNH01000002">
    <property type="protein sequence ID" value="PRX50094.1"/>
    <property type="molecule type" value="Genomic_DNA"/>
</dbReference>
<comment type="caution">
    <text evidence="12">The sequence shown here is derived from an EMBL/GenBank/DDBJ whole genome shotgun (WGS) entry which is preliminary data.</text>
</comment>
<feature type="domain" description="Beta-ketoacyl-[acyl-carrier-protein] synthase III N-terminal" evidence="11">
    <location>
        <begin position="106"/>
        <end position="185"/>
    </location>
</feature>
<dbReference type="Proteomes" id="UP000238362">
    <property type="component" value="Unassembled WGS sequence"/>
</dbReference>
<dbReference type="GO" id="GO:0044550">
    <property type="term" value="P:secondary metabolite biosynthetic process"/>
    <property type="evidence" value="ECO:0007669"/>
    <property type="project" value="TreeGrafter"/>
</dbReference>